<dbReference type="EMBL" id="CAJPDR010000010">
    <property type="protein sequence ID" value="CAF9905338.1"/>
    <property type="molecule type" value="Genomic_DNA"/>
</dbReference>
<feature type="region of interest" description="Disordered" evidence="1">
    <location>
        <begin position="1"/>
        <end position="47"/>
    </location>
</feature>
<gene>
    <name evidence="2" type="ORF">ALECFALPRED_000224</name>
</gene>
<organism evidence="2 3">
    <name type="scientific">Alectoria fallacina</name>
    <dbReference type="NCBI Taxonomy" id="1903189"/>
    <lineage>
        <taxon>Eukaryota</taxon>
        <taxon>Fungi</taxon>
        <taxon>Dikarya</taxon>
        <taxon>Ascomycota</taxon>
        <taxon>Pezizomycotina</taxon>
        <taxon>Lecanoromycetes</taxon>
        <taxon>OSLEUM clade</taxon>
        <taxon>Lecanoromycetidae</taxon>
        <taxon>Lecanorales</taxon>
        <taxon>Lecanorineae</taxon>
        <taxon>Parmeliaceae</taxon>
        <taxon>Alectoria</taxon>
    </lineage>
</organism>
<dbReference type="AlphaFoldDB" id="A0A8H3EIV0"/>
<feature type="compositionally biased region" description="Polar residues" evidence="1">
    <location>
        <begin position="7"/>
        <end position="21"/>
    </location>
</feature>
<comment type="caution">
    <text evidence="2">The sequence shown here is derived from an EMBL/GenBank/DDBJ whole genome shotgun (WGS) entry which is preliminary data.</text>
</comment>
<keyword evidence="3" id="KW-1185">Reference proteome</keyword>
<protein>
    <submittedName>
        <fullName evidence="2">Uncharacterized protein</fullName>
    </submittedName>
</protein>
<reference evidence="2" key="1">
    <citation type="submission" date="2021-03" db="EMBL/GenBank/DDBJ databases">
        <authorList>
            <person name="Tagirdzhanova G."/>
        </authorList>
    </citation>
    <scope>NUCLEOTIDE SEQUENCE</scope>
</reference>
<accession>A0A8H3EIV0</accession>
<sequence>MERDTRQLASSLPPGSSTTRGDQGRHEQAKDGNAWPSGPNQLSGEMVTGRNSFLGVSGKSWKIPRTAGDLGARGVQAGLGDQKWVLDDAGALLASLAGAGVEFPVEADTLEPGAGRAGTAQILGLVDRAHESGPRKATSSVAGLLEHEKDNMVDYGRGDSPVGWRWAEEAGDSIGSDVAAERILQNRKNPLVYTTNLATGLLCQIENYY</sequence>
<proteinExistence type="predicted"/>
<evidence type="ECO:0000313" key="2">
    <source>
        <dbReference type="EMBL" id="CAF9905338.1"/>
    </source>
</evidence>
<name>A0A8H3EIV0_9LECA</name>
<evidence type="ECO:0000313" key="3">
    <source>
        <dbReference type="Proteomes" id="UP000664203"/>
    </source>
</evidence>
<dbReference type="Proteomes" id="UP000664203">
    <property type="component" value="Unassembled WGS sequence"/>
</dbReference>
<evidence type="ECO:0000256" key="1">
    <source>
        <dbReference type="SAM" id="MobiDB-lite"/>
    </source>
</evidence>